<dbReference type="PIRSF" id="PIRSF016838">
    <property type="entry name" value="PafC"/>
    <property type="match status" value="1"/>
</dbReference>
<dbReference type="PROSITE" id="PS51000">
    <property type="entry name" value="HTH_DEOR_2"/>
    <property type="match status" value="1"/>
</dbReference>
<evidence type="ECO:0000313" key="5">
    <source>
        <dbReference type="Proteomes" id="UP001601444"/>
    </source>
</evidence>
<dbReference type="PANTHER" id="PTHR34580:SF1">
    <property type="entry name" value="PROTEIN PAFC"/>
    <property type="match status" value="1"/>
</dbReference>
<evidence type="ECO:0000313" key="4">
    <source>
        <dbReference type="EMBL" id="MFF0543875.1"/>
    </source>
</evidence>
<evidence type="ECO:0000259" key="3">
    <source>
        <dbReference type="PROSITE" id="PS51000"/>
    </source>
</evidence>
<name>A0ABW6PNA0_9NOCA</name>
<keyword evidence="2" id="KW-0804">Transcription</keyword>
<evidence type="ECO:0000256" key="1">
    <source>
        <dbReference type="ARBA" id="ARBA00023015"/>
    </source>
</evidence>
<comment type="caution">
    <text evidence="4">The sequence shown here is derived from an EMBL/GenBank/DDBJ whole genome shotgun (WGS) entry which is preliminary data.</text>
</comment>
<keyword evidence="5" id="KW-1185">Reference proteome</keyword>
<dbReference type="Pfam" id="PF08279">
    <property type="entry name" value="HTH_11"/>
    <property type="match status" value="1"/>
</dbReference>
<feature type="domain" description="HTH deoR-type" evidence="3">
    <location>
        <begin position="2"/>
        <end position="57"/>
    </location>
</feature>
<dbReference type="Proteomes" id="UP001601444">
    <property type="component" value="Unassembled WGS sequence"/>
</dbReference>
<gene>
    <name evidence="4" type="ORF">ACFYTF_13670</name>
</gene>
<proteinExistence type="predicted"/>
<dbReference type="InterPro" id="IPR013196">
    <property type="entry name" value="HTH_11"/>
</dbReference>
<dbReference type="PROSITE" id="PS52050">
    <property type="entry name" value="WYL"/>
    <property type="match status" value="1"/>
</dbReference>
<evidence type="ECO:0000256" key="2">
    <source>
        <dbReference type="ARBA" id="ARBA00023163"/>
    </source>
</evidence>
<dbReference type="InterPro" id="IPR036390">
    <property type="entry name" value="WH_DNA-bd_sf"/>
</dbReference>
<dbReference type="Pfam" id="PF13280">
    <property type="entry name" value="WYL"/>
    <property type="match status" value="1"/>
</dbReference>
<dbReference type="SUPFAM" id="SSF46785">
    <property type="entry name" value="Winged helix' DNA-binding domain"/>
    <property type="match status" value="1"/>
</dbReference>
<reference evidence="4 5" key="1">
    <citation type="submission" date="2024-10" db="EMBL/GenBank/DDBJ databases">
        <title>The Natural Products Discovery Center: Release of the First 8490 Sequenced Strains for Exploring Actinobacteria Biosynthetic Diversity.</title>
        <authorList>
            <person name="Kalkreuter E."/>
            <person name="Kautsar S.A."/>
            <person name="Yang D."/>
            <person name="Bader C.D."/>
            <person name="Teijaro C.N."/>
            <person name="Fluegel L."/>
            <person name="Davis C.M."/>
            <person name="Simpson J.R."/>
            <person name="Lauterbach L."/>
            <person name="Steele A.D."/>
            <person name="Gui C."/>
            <person name="Meng S."/>
            <person name="Li G."/>
            <person name="Viehrig K."/>
            <person name="Ye F."/>
            <person name="Su P."/>
            <person name="Kiefer A.F."/>
            <person name="Nichols A."/>
            <person name="Cepeda A.J."/>
            <person name="Yan W."/>
            <person name="Fan B."/>
            <person name="Jiang Y."/>
            <person name="Adhikari A."/>
            <person name="Zheng C.-J."/>
            <person name="Schuster L."/>
            <person name="Cowan T.M."/>
            <person name="Smanski M.J."/>
            <person name="Chevrette M.G."/>
            <person name="De Carvalho L.P.S."/>
            <person name="Shen B."/>
        </authorList>
    </citation>
    <scope>NUCLEOTIDE SEQUENCE [LARGE SCALE GENOMIC DNA]</scope>
    <source>
        <strain evidence="4 5">NPDC004045</strain>
    </source>
</reference>
<dbReference type="RefSeq" id="WP_387700522.1">
    <property type="nucleotide sequence ID" value="NZ_JBIAMX010000007.1"/>
</dbReference>
<sequence>MRADRLLRLIVLLQRHGRLSAPRLAELLEVSERTVLRDMEALSAAGVPVYTERGRNGGCVLLEGFSTDATGLTGREAEALFAWAGQHSAGEIGLGPELTGALAKIAATAGATALSRADQLREVLTTDRRRWFADHTPAAVLPLLREAAVDGRRVRIRYRSRGAAEAAWRTVDPWGLVDQSGRWYLVAAHDTRPRTYRVDRITELEVLDTPLETARTAPVDEVWQRLRRDFESSAPDPLVLDVLVTPGIEKAFLGTVTTLHGSDGVAVRLPGTEDLHRWRLTLRCRRTALALALSWAPDVVVEAPCDLVGEIRERARGALDVYADRPAAAAAAG</sequence>
<protein>
    <submittedName>
        <fullName evidence="4">Helix-turn-helix transcriptional regulator</fullName>
    </submittedName>
</protein>
<accession>A0ABW6PNA0</accession>
<dbReference type="InterPro" id="IPR026881">
    <property type="entry name" value="WYL_dom"/>
</dbReference>
<dbReference type="InterPro" id="IPR036388">
    <property type="entry name" value="WH-like_DNA-bd_sf"/>
</dbReference>
<organism evidence="4 5">
    <name type="scientific">Nocardia thailandica</name>
    <dbReference type="NCBI Taxonomy" id="257275"/>
    <lineage>
        <taxon>Bacteria</taxon>
        <taxon>Bacillati</taxon>
        <taxon>Actinomycetota</taxon>
        <taxon>Actinomycetes</taxon>
        <taxon>Mycobacteriales</taxon>
        <taxon>Nocardiaceae</taxon>
        <taxon>Nocardia</taxon>
    </lineage>
</organism>
<dbReference type="EMBL" id="JBIAMX010000007">
    <property type="protein sequence ID" value="MFF0543875.1"/>
    <property type="molecule type" value="Genomic_DNA"/>
</dbReference>
<dbReference type="Gene3D" id="1.10.10.10">
    <property type="entry name" value="Winged helix-like DNA-binding domain superfamily/Winged helix DNA-binding domain"/>
    <property type="match status" value="1"/>
</dbReference>
<dbReference type="PANTHER" id="PTHR34580">
    <property type="match status" value="1"/>
</dbReference>
<dbReference type="InterPro" id="IPR001034">
    <property type="entry name" value="DeoR_HTH"/>
</dbReference>
<dbReference type="InterPro" id="IPR051534">
    <property type="entry name" value="CBASS_pafABC_assoc_protein"/>
</dbReference>
<dbReference type="InterPro" id="IPR028349">
    <property type="entry name" value="PafC-like"/>
</dbReference>
<keyword evidence="1" id="KW-0805">Transcription regulation</keyword>